<gene>
    <name evidence="2" type="ORF">E3J62_09190</name>
</gene>
<evidence type="ECO:0000313" key="2">
    <source>
        <dbReference type="EMBL" id="TET44821.1"/>
    </source>
</evidence>
<proteinExistence type="predicted"/>
<feature type="domain" description="Conserved hypothetical protein CHP02391" evidence="1">
    <location>
        <begin position="107"/>
        <end position="219"/>
    </location>
</feature>
<evidence type="ECO:0000259" key="1">
    <source>
        <dbReference type="Pfam" id="PF09509"/>
    </source>
</evidence>
<evidence type="ECO:0000313" key="3">
    <source>
        <dbReference type="Proteomes" id="UP000315525"/>
    </source>
</evidence>
<dbReference type="Pfam" id="PF09509">
    <property type="entry name" value="Hypoth_Ymh"/>
    <property type="match status" value="1"/>
</dbReference>
<accession>A0A523UR82</accession>
<reference evidence="2 3" key="1">
    <citation type="submission" date="2019-03" db="EMBL/GenBank/DDBJ databases">
        <title>Metabolic potential of uncultured bacteria and archaea associated with petroleum seepage in deep-sea sediments.</title>
        <authorList>
            <person name="Dong X."/>
            <person name="Hubert C."/>
        </authorList>
    </citation>
    <scope>NUCLEOTIDE SEQUENCE [LARGE SCALE GENOMIC DNA]</scope>
    <source>
        <strain evidence="2">E44_bin18</strain>
    </source>
</reference>
<dbReference type="Proteomes" id="UP000315525">
    <property type="component" value="Unassembled WGS sequence"/>
</dbReference>
<name>A0A523UR82_UNCT6</name>
<dbReference type="NCBIfam" id="TIGR02391">
    <property type="entry name" value="hypoth_ymh"/>
    <property type="match status" value="1"/>
</dbReference>
<comment type="caution">
    <text evidence="2">The sequence shown here is derived from an EMBL/GenBank/DDBJ whole genome shotgun (WGS) entry which is preliminary data.</text>
</comment>
<protein>
    <submittedName>
        <fullName evidence="2">TIGR02391 family protein</fullName>
    </submittedName>
</protein>
<dbReference type="AlphaFoldDB" id="A0A523UR82"/>
<sequence>MNLRHERSEVALSKEIKRQILGMFKEYTDRGRSLRFETILKGAVKKIDAPEREVLQFLHKLEKDHMIFPPDTVNDDFFQLTEEGETYAKELELGISQVPFDLEAVVIHEDLLQDVMPSFEAERYGTAIFEALKHIEKKLRAKIDADAELLGTKLVDKAFSPDKGCLTHPLCETGGERQGIHQLFRGGVQLMKSPEDHRDFGWDDRRVAGQAIVFADLLLGLLEQAEPRREHT</sequence>
<dbReference type="EMBL" id="SOJN01000108">
    <property type="protein sequence ID" value="TET44821.1"/>
    <property type="molecule type" value="Genomic_DNA"/>
</dbReference>
<dbReference type="InterPro" id="IPR012654">
    <property type="entry name" value="CHP02391"/>
</dbReference>
<organism evidence="2 3">
    <name type="scientific">candidate division TA06 bacterium</name>
    <dbReference type="NCBI Taxonomy" id="2250710"/>
    <lineage>
        <taxon>Bacteria</taxon>
        <taxon>Bacteria division TA06</taxon>
    </lineage>
</organism>